<dbReference type="RefSeq" id="WP_123272734.1">
    <property type="nucleotide sequence ID" value="NZ_RJJQ01000021.1"/>
</dbReference>
<keyword evidence="1" id="KW-0597">Phosphoprotein</keyword>
<dbReference type="InterPro" id="IPR008854">
    <property type="entry name" value="TPMT"/>
</dbReference>
<reference evidence="5 6" key="1">
    <citation type="submission" date="2018-11" db="EMBL/GenBank/DDBJ databases">
        <title>Draft genome of Simplicispira Flexivirga sp. BO-16.</title>
        <authorList>
            <person name="Im W.T."/>
        </authorList>
    </citation>
    <scope>NUCLEOTIDE SEQUENCE [LARGE SCALE GENOMIC DNA]</scope>
    <source>
        <strain evidence="5 6">BO-16</strain>
    </source>
</reference>
<comment type="caution">
    <text evidence="5">The sequence shown here is derived from an EMBL/GenBank/DDBJ whole genome shotgun (WGS) entry which is preliminary data.</text>
</comment>
<proteinExistence type="predicted"/>
<keyword evidence="4" id="KW-0949">S-adenosyl-L-methionine</keyword>
<dbReference type="GO" id="GO:0008757">
    <property type="term" value="F:S-adenosylmethionine-dependent methyltransferase activity"/>
    <property type="evidence" value="ECO:0007669"/>
    <property type="project" value="InterPro"/>
</dbReference>
<organism evidence="5 6">
    <name type="scientific">Flexivirga caeni</name>
    <dbReference type="NCBI Taxonomy" id="2294115"/>
    <lineage>
        <taxon>Bacteria</taxon>
        <taxon>Bacillati</taxon>
        <taxon>Actinomycetota</taxon>
        <taxon>Actinomycetes</taxon>
        <taxon>Micrococcales</taxon>
        <taxon>Dermacoccaceae</taxon>
        <taxon>Flexivirga</taxon>
    </lineage>
</organism>
<evidence type="ECO:0000256" key="3">
    <source>
        <dbReference type="ARBA" id="ARBA00022679"/>
    </source>
</evidence>
<name>A0A3M9M0D0_9MICO</name>
<protein>
    <submittedName>
        <fullName evidence="5">Methyltransferase domain-containing protein</fullName>
    </submittedName>
</protein>
<keyword evidence="3 5" id="KW-0808">Transferase</keyword>
<evidence type="ECO:0000256" key="2">
    <source>
        <dbReference type="ARBA" id="ARBA00022603"/>
    </source>
</evidence>
<dbReference type="PROSITE" id="PS51585">
    <property type="entry name" value="SAM_MT_TPMT"/>
    <property type="match status" value="1"/>
</dbReference>
<keyword evidence="2 5" id="KW-0489">Methyltransferase</keyword>
<evidence type="ECO:0000313" key="6">
    <source>
        <dbReference type="Proteomes" id="UP000271678"/>
    </source>
</evidence>
<dbReference type="OrthoDB" id="189743at2"/>
<dbReference type="GO" id="GO:0032259">
    <property type="term" value="P:methylation"/>
    <property type="evidence" value="ECO:0007669"/>
    <property type="project" value="UniProtKB-KW"/>
</dbReference>
<gene>
    <name evidence="5" type="ORF">EFY87_17290</name>
</gene>
<evidence type="ECO:0000313" key="5">
    <source>
        <dbReference type="EMBL" id="RNI19010.1"/>
    </source>
</evidence>
<dbReference type="EMBL" id="RJJQ01000021">
    <property type="protein sequence ID" value="RNI19010.1"/>
    <property type="molecule type" value="Genomic_DNA"/>
</dbReference>
<dbReference type="Proteomes" id="UP000271678">
    <property type="component" value="Unassembled WGS sequence"/>
</dbReference>
<evidence type="ECO:0000256" key="1">
    <source>
        <dbReference type="ARBA" id="ARBA00022553"/>
    </source>
</evidence>
<dbReference type="AlphaFoldDB" id="A0A3M9M0D0"/>
<accession>A0A3M9M0D0</accession>
<dbReference type="SUPFAM" id="SSF53335">
    <property type="entry name" value="S-adenosyl-L-methionine-dependent methyltransferases"/>
    <property type="match status" value="1"/>
</dbReference>
<keyword evidence="6" id="KW-1185">Reference proteome</keyword>
<dbReference type="Gene3D" id="3.40.50.150">
    <property type="entry name" value="Vaccinia Virus protein VP39"/>
    <property type="match status" value="1"/>
</dbReference>
<dbReference type="Pfam" id="PF05724">
    <property type="entry name" value="TPMT"/>
    <property type="match status" value="1"/>
</dbReference>
<dbReference type="PANTHER" id="PTHR32183:SF6">
    <property type="entry name" value="CYSTEINE SULFINATE DESULFINASE_CYSTEINE DESULFURASE AND RELATED ENZYMES"/>
    <property type="match status" value="1"/>
</dbReference>
<evidence type="ECO:0000256" key="4">
    <source>
        <dbReference type="ARBA" id="ARBA00022691"/>
    </source>
</evidence>
<dbReference type="CDD" id="cd02440">
    <property type="entry name" value="AdoMet_MTases"/>
    <property type="match status" value="1"/>
</dbReference>
<dbReference type="InterPro" id="IPR029063">
    <property type="entry name" value="SAM-dependent_MTases_sf"/>
</dbReference>
<sequence>MSETSDSRAQRLAAESLAAGSPTAWFETLYDAAGRGAAEIPWDRGAPHPLLAEWLVQHAGEAAGADRTAVVPGTGPGHDAELLAALHFRTTAFDVSPTAIERVRAAHPDSAVDYRVADLFALPPQWRGAFDLVVEVMTVQSMPRTVRAAATAAIRSLVAPRGVLLVIGGVLPADPDPDYGPPWRLTHAEIEAFAADDLALEALDHGPDGLRYRAEFRRSRLLADTTSAIERTPC</sequence>
<dbReference type="PANTHER" id="PTHR32183">
    <property type="match status" value="1"/>
</dbReference>